<dbReference type="InterPro" id="IPR050229">
    <property type="entry name" value="GlpE_sulfurtransferase"/>
</dbReference>
<evidence type="ECO:0000313" key="3">
    <source>
        <dbReference type="EMBL" id="GAA0944179.1"/>
    </source>
</evidence>
<dbReference type="InterPro" id="IPR001845">
    <property type="entry name" value="HTH_ArsR_DNA-bd_dom"/>
</dbReference>
<feature type="domain" description="Rhodanese" evidence="1">
    <location>
        <begin position="128"/>
        <end position="217"/>
    </location>
</feature>
<dbReference type="PROSITE" id="PS50987">
    <property type="entry name" value="HTH_ARSR_2"/>
    <property type="match status" value="1"/>
</dbReference>
<dbReference type="InterPro" id="IPR036388">
    <property type="entry name" value="WH-like_DNA-bd_sf"/>
</dbReference>
<sequence length="219" mass="22824">MVEPESKAVLWEEFARVAKALASPSRLALLDLLAQREYGVEELAAAAGLRVSNTSAQLKALAAAGLVVSRRSGTRVLYRVGDPRVTALAEQLKRVAVEVLPAADVAARALLGAEAQPVDRAELKARLADGGVVVVDVRPSAEYAAGHIDGALGIPLDELEARLDELPEDVEVVAYCRGRFCVLSVDAVAVLHAHGRAARVLDGGVAEWAADGLPVAGAA</sequence>
<dbReference type="Proteomes" id="UP001500665">
    <property type="component" value="Unassembled WGS sequence"/>
</dbReference>
<accession>A0ABP4B0T4</accession>
<dbReference type="InterPro" id="IPR001763">
    <property type="entry name" value="Rhodanese-like_dom"/>
</dbReference>
<dbReference type="CDD" id="cd00090">
    <property type="entry name" value="HTH_ARSR"/>
    <property type="match status" value="1"/>
</dbReference>
<dbReference type="SMART" id="SM00418">
    <property type="entry name" value="HTH_ARSR"/>
    <property type="match status" value="1"/>
</dbReference>
<dbReference type="Pfam" id="PF00581">
    <property type="entry name" value="Rhodanese"/>
    <property type="match status" value="1"/>
</dbReference>
<dbReference type="PANTHER" id="PTHR43031">
    <property type="entry name" value="FAD-DEPENDENT OXIDOREDUCTASE"/>
    <property type="match status" value="1"/>
</dbReference>
<dbReference type="RefSeq" id="WP_344238492.1">
    <property type="nucleotide sequence ID" value="NZ_BAAAHH010000004.1"/>
</dbReference>
<dbReference type="InterPro" id="IPR036873">
    <property type="entry name" value="Rhodanese-like_dom_sf"/>
</dbReference>
<gene>
    <name evidence="3" type="ORF">GCM10009550_16750</name>
</gene>
<evidence type="ECO:0000259" key="1">
    <source>
        <dbReference type="PROSITE" id="PS50206"/>
    </source>
</evidence>
<dbReference type="PROSITE" id="PS50206">
    <property type="entry name" value="RHODANESE_3"/>
    <property type="match status" value="1"/>
</dbReference>
<comment type="caution">
    <text evidence="3">The sequence shown here is derived from an EMBL/GenBank/DDBJ whole genome shotgun (WGS) entry which is preliminary data.</text>
</comment>
<dbReference type="Gene3D" id="1.10.10.10">
    <property type="entry name" value="Winged helix-like DNA-binding domain superfamily/Winged helix DNA-binding domain"/>
    <property type="match status" value="1"/>
</dbReference>
<dbReference type="Gene3D" id="3.40.250.10">
    <property type="entry name" value="Rhodanese-like domain"/>
    <property type="match status" value="1"/>
</dbReference>
<dbReference type="PANTHER" id="PTHR43031:SF1">
    <property type="entry name" value="PYRIDINE NUCLEOTIDE-DISULPHIDE OXIDOREDUCTASE"/>
    <property type="match status" value="1"/>
</dbReference>
<organism evidence="3 4">
    <name type="scientific">Actinocorallia libanotica</name>
    <dbReference type="NCBI Taxonomy" id="46162"/>
    <lineage>
        <taxon>Bacteria</taxon>
        <taxon>Bacillati</taxon>
        <taxon>Actinomycetota</taxon>
        <taxon>Actinomycetes</taxon>
        <taxon>Streptosporangiales</taxon>
        <taxon>Thermomonosporaceae</taxon>
        <taxon>Actinocorallia</taxon>
    </lineage>
</organism>
<dbReference type="PRINTS" id="PR00778">
    <property type="entry name" value="HTHARSR"/>
</dbReference>
<reference evidence="4" key="1">
    <citation type="journal article" date="2019" name="Int. J. Syst. Evol. Microbiol.">
        <title>The Global Catalogue of Microorganisms (GCM) 10K type strain sequencing project: providing services to taxonomists for standard genome sequencing and annotation.</title>
        <authorList>
            <consortium name="The Broad Institute Genomics Platform"/>
            <consortium name="The Broad Institute Genome Sequencing Center for Infectious Disease"/>
            <person name="Wu L."/>
            <person name="Ma J."/>
        </authorList>
    </citation>
    <scope>NUCLEOTIDE SEQUENCE [LARGE SCALE GENOMIC DNA]</scope>
    <source>
        <strain evidence="4">JCM 10696</strain>
    </source>
</reference>
<name>A0ABP4B0T4_9ACTN</name>
<dbReference type="SMART" id="SM00450">
    <property type="entry name" value="RHOD"/>
    <property type="match status" value="1"/>
</dbReference>
<proteinExistence type="predicted"/>
<dbReference type="SUPFAM" id="SSF46785">
    <property type="entry name" value="Winged helix' DNA-binding domain"/>
    <property type="match status" value="1"/>
</dbReference>
<evidence type="ECO:0000313" key="4">
    <source>
        <dbReference type="Proteomes" id="UP001500665"/>
    </source>
</evidence>
<dbReference type="EMBL" id="BAAAHH010000004">
    <property type="protein sequence ID" value="GAA0944179.1"/>
    <property type="molecule type" value="Genomic_DNA"/>
</dbReference>
<dbReference type="NCBIfam" id="NF033788">
    <property type="entry name" value="HTH_metalloreg"/>
    <property type="match status" value="1"/>
</dbReference>
<dbReference type="InterPro" id="IPR011991">
    <property type="entry name" value="ArsR-like_HTH"/>
</dbReference>
<feature type="domain" description="HTH arsR-type" evidence="2">
    <location>
        <begin position="6"/>
        <end position="100"/>
    </location>
</feature>
<evidence type="ECO:0000259" key="2">
    <source>
        <dbReference type="PROSITE" id="PS50987"/>
    </source>
</evidence>
<dbReference type="InterPro" id="IPR036390">
    <property type="entry name" value="WH_DNA-bd_sf"/>
</dbReference>
<keyword evidence="4" id="KW-1185">Reference proteome</keyword>
<dbReference type="SUPFAM" id="SSF52821">
    <property type="entry name" value="Rhodanese/Cell cycle control phosphatase"/>
    <property type="match status" value="1"/>
</dbReference>
<dbReference type="Pfam" id="PF01022">
    <property type="entry name" value="HTH_5"/>
    <property type="match status" value="1"/>
</dbReference>
<protein>
    <submittedName>
        <fullName evidence="3">Metalloregulator ArsR/SmtB family transcription factor</fullName>
    </submittedName>
</protein>